<evidence type="ECO:0000256" key="2">
    <source>
        <dbReference type="ARBA" id="ARBA00023004"/>
    </source>
</evidence>
<keyword evidence="2" id="KW-0408">Iron</keyword>
<evidence type="ECO:0000256" key="1">
    <source>
        <dbReference type="ARBA" id="ARBA00022723"/>
    </source>
</evidence>
<dbReference type="Gene3D" id="3.30.70.20">
    <property type="match status" value="1"/>
</dbReference>
<dbReference type="RefSeq" id="WP_025656216.1">
    <property type="nucleotide sequence ID" value="NZ_BQNQ01000001.1"/>
</dbReference>
<feature type="domain" description="4Fe-4S ferredoxin-type" evidence="4">
    <location>
        <begin position="335"/>
        <end position="364"/>
    </location>
</feature>
<dbReference type="Pfam" id="PF13187">
    <property type="entry name" value="Fer4_9"/>
    <property type="match status" value="1"/>
</dbReference>
<dbReference type="SUPFAM" id="SSF51430">
    <property type="entry name" value="NAD(P)-linked oxidoreductase"/>
    <property type="match status" value="1"/>
</dbReference>
<dbReference type="EMBL" id="CYZU01000076">
    <property type="protein sequence ID" value="CUP28760.1"/>
    <property type="molecule type" value="Genomic_DNA"/>
</dbReference>
<dbReference type="GeneID" id="93335511"/>
<dbReference type="PROSITE" id="PS51379">
    <property type="entry name" value="4FE4S_FER_2"/>
    <property type="match status" value="1"/>
</dbReference>
<proteinExistence type="predicted"/>
<dbReference type="GO" id="GO:0051536">
    <property type="term" value="F:iron-sulfur cluster binding"/>
    <property type="evidence" value="ECO:0007669"/>
    <property type="project" value="UniProtKB-KW"/>
</dbReference>
<gene>
    <name evidence="5" type="ORF">ERS852491_04759</name>
</gene>
<reference evidence="5 6" key="1">
    <citation type="submission" date="2015-09" db="EMBL/GenBank/DDBJ databases">
        <authorList>
            <consortium name="Pathogen Informatics"/>
        </authorList>
    </citation>
    <scope>NUCLEOTIDE SEQUENCE [LARGE SCALE GENOMIC DNA]</scope>
    <source>
        <strain evidence="5 6">2789STDY5834876</strain>
    </source>
</reference>
<dbReference type="Proteomes" id="UP000095544">
    <property type="component" value="Unassembled WGS sequence"/>
</dbReference>
<dbReference type="OrthoDB" id="9773828at2"/>
<dbReference type="InterPro" id="IPR023210">
    <property type="entry name" value="NADP_OxRdtase_dom"/>
</dbReference>
<sequence length="374" mass="41896">MENRYGNIPKLGFGLMRLPMIGEDVDIEQTKQMVDMFLEAGFTYFDTAYGYVDGKSEAAIKEALVDRYPRDKFLLATKLPAWDAKDADEAKAMFDTSLKRTGAGYFDFYLLHNLGEHRSQAFDDFGIWDFLAEKKAQGLIRNLGFSFHDKAALLDEILTAHPEMDFVQLQINYADWDNPTIESRLCYETARKHGKEIIIMEPVKGGNLSALPENLENIFKAADPDASVSSWAIRYAASLEGIITVLSGMSNISQMQDNLSYMKAFRPLSEEEREAVQKVQKGLSKLPTVPCTACAYCMKGCPENIAIYGIFQAVNLLKTYGNKESAGGTYQWSTEGHGWNKASACIQCGKCEEVCPQHIQIREELKKAAAIFES</sequence>
<evidence type="ECO:0000313" key="5">
    <source>
        <dbReference type="EMBL" id="CUP28760.1"/>
    </source>
</evidence>
<keyword evidence="3" id="KW-0411">Iron-sulfur</keyword>
<dbReference type="InterPro" id="IPR017896">
    <property type="entry name" value="4Fe4S_Fe-S-bd"/>
</dbReference>
<keyword evidence="1" id="KW-0479">Metal-binding</keyword>
<evidence type="ECO:0000259" key="4">
    <source>
        <dbReference type="PROSITE" id="PS51379"/>
    </source>
</evidence>
<name>A0A174M408_9FIRM</name>
<dbReference type="Gene3D" id="3.20.20.100">
    <property type="entry name" value="NADP-dependent oxidoreductase domain"/>
    <property type="match status" value="1"/>
</dbReference>
<dbReference type="PANTHER" id="PTHR43312:SF2">
    <property type="entry name" value="OXIDOREDUCTASE"/>
    <property type="match status" value="1"/>
</dbReference>
<dbReference type="STRING" id="39482.ERS852491_04759"/>
<dbReference type="InterPro" id="IPR017900">
    <property type="entry name" value="4Fe4S_Fe_S_CS"/>
</dbReference>
<dbReference type="PANTHER" id="PTHR43312">
    <property type="entry name" value="D-THREO-ALDOSE 1-DEHYDROGENASE"/>
    <property type="match status" value="1"/>
</dbReference>
<evidence type="ECO:0000256" key="3">
    <source>
        <dbReference type="ARBA" id="ARBA00023014"/>
    </source>
</evidence>
<dbReference type="PROSITE" id="PS00198">
    <property type="entry name" value="4FE4S_FER_1"/>
    <property type="match status" value="1"/>
</dbReference>
<keyword evidence="5" id="KW-0560">Oxidoreductase</keyword>
<evidence type="ECO:0000313" key="6">
    <source>
        <dbReference type="Proteomes" id="UP000095544"/>
    </source>
</evidence>
<organism evidence="5 6">
    <name type="scientific">Faecalicatena contorta</name>
    <dbReference type="NCBI Taxonomy" id="39482"/>
    <lineage>
        <taxon>Bacteria</taxon>
        <taxon>Bacillati</taxon>
        <taxon>Bacillota</taxon>
        <taxon>Clostridia</taxon>
        <taxon>Lachnospirales</taxon>
        <taxon>Lachnospiraceae</taxon>
        <taxon>Faecalicatena</taxon>
    </lineage>
</organism>
<protein>
    <submittedName>
        <fullName evidence="5">Uncharacterized oxidoreductase MSMEG_2408</fullName>
        <ecNumber evidence="5">1.-.-.-</ecNumber>
    </submittedName>
</protein>
<dbReference type="InterPro" id="IPR036812">
    <property type="entry name" value="NAD(P)_OxRdtase_dom_sf"/>
</dbReference>
<dbReference type="GO" id="GO:0016491">
    <property type="term" value="F:oxidoreductase activity"/>
    <property type="evidence" value="ECO:0007669"/>
    <property type="project" value="UniProtKB-KW"/>
</dbReference>
<dbReference type="InterPro" id="IPR053135">
    <property type="entry name" value="AKR2_Oxidoreductase"/>
</dbReference>
<dbReference type="CDD" id="cd19096">
    <property type="entry name" value="AKR_Fe-S_oxidoreductase"/>
    <property type="match status" value="1"/>
</dbReference>
<dbReference type="AlphaFoldDB" id="A0A174M408"/>
<dbReference type="EC" id="1.-.-.-" evidence="5"/>
<dbReference type="Pfam" id="PF00248">
    <property type="entry name" value="Aldo_ket_red"/>
    <property type="match status" value="1"/>
</dbReference>
<accession>A0A174M408</accession>
<dbReference type="GO" id="GO:0046872">
    <property type="term" value="F:metal ion binding"/>
    <property type="evidence" value="ECO:0007669"/>
    <property type="project" value="UniProtKB-KW"/>
</dbReference>
<dbReference type="SUPFAM" id="SSF46548">
    <property type="entry name" value="alpha-helical ferredoxin"/>
    <property type="match status" value="1"/>
</dbReference>